<reference evidence="2" key="1">
    <citation type="submission" date="2019-11" db="EMBL/GenBank/DDBJ databases">
        <title>Epiphytic Pseudomonas syringae from cherry orchards.</title>
        <authorList>
            <person name="Hulin M.T."/>
        </authorList>
    </citation>
    <scope>NUCLEOTIDE SEQUENCE</scope>
    <source>
        <strain evidence="2">PA-6-9A</strain>
    </source>
</reference>
<sequence length="76" mass="8664">MKPTDIKRLPLADTVLAAFAPEAKDYYQNYGADRLYFLVTSAGRERWVPRYKKPNGKWGWHGLGTYPDVSAKCALE</sequence>
<dbReference type="Gene3D" id="3.30.160.390">
    <property type="entry name" value="Integrase, DNA-binding domain"/>
    <property type="match status" value="1"/>
</dbReference>
<dbReference type="AlphaFoldDB" id="A0A9Q3X423"/>
<comment type="caution">
    <text evidence="2">The sequence shown here is derived from an EMBL/GenBank/DDBJ whole genome shotgun (WGS) entry which is preliminary data.</text>
</comment>
<proteinExistence type="predicted"/>
<organism evidence="2 3">
    <name type="scientific">Pseudomonas syringae</name>
    <dbReference type="NCBI Taxonomy" id="317"/>
    <lineage>
        <taxon>Bacteria</taxon>
        <taxon>Pseudomonadati</taxon>
        <taxon>Pseudomonadota</taxon>
        <taxon>Gammaproteobacteria</taxon>
        <taxon>Pseudomonadales</taxon>
        <taxon>Pseudomonadaceae</taxon>
        <taxon>Pseudomonas</taxon>
    </lineage>
</organism>
<dbReference type="Proteomes" id="UP000814207">
    <property type="component" value="Unassembled WGS sequence"/>
</dbReference>
<protein>
    <recommendedName>
        <fullName evidence="1">Integrase DNA-binding domain-containing protein</fullName>
    </recommendedName>
</protein>
<dbReference type="EMBL" id="WKEU01000047">
    <property type="protein sequence ID" value="MCF5063808.1"/>
    <property type="molecule type" value="Genomic_DNA"/>
</dbReference>
<evidence type="ECO:0000313" key="2">
    <source>
        <dbReference type="EMBL" id="MCF5063808.1"/>
    </source>
</evidence>
<dbReference type="Pfam" id="PF13356">
    <property type="entry name" value="Arm-DNA-bind_3"/>
    <property type="match status" value="1"/>
</dbReference>
<gene>
    <name evidence="2" type="ORF">GIW73_12750</name>
</gene>
<dbReference type="InterPro" id="IPR038488">
    <property type="entry name" value="Integrase_DNA-bd_sf"/>
</dbReference>
<name>A0A9Q3X423_PSESX</name>
<feature type="domain" description="Integrase DNA-binding" evidence="1">
    <location>
        <begin position="13"/>
        <end position="74"/>
    </location>
</feature>
<evidence type="ECO:0000313" key="3">
    <source>
        <dbReference type="Proteomes" id="UP000814207"/>
    </source>
</evidence>
<dbReference type="InterPro" id="IPR025166">
    <property type="entry name" value="Integrase_DNA_bind_dom"/>
</dbReference>
<accession>A0A9Q3X423</accession>
<evidence type="ECO:0000259" key="1">
    <source>
        <dbReference type="Pfam" id="PF13356"/>
    </source>
</evidence>